<dbReference type="Gene3D" id="1.10.287.1260">
    <property type="match status" value="1"/>
</dbReference>
<dbReference type="SUPFAM" id="SSF82861">
    <property type="entry name" value="Mechanosensitive channel protein MscS (YggB), transmembrane region"/>
    <property type="match status" value="1"/>
</dbReference>
<dbReference type="InterPro" id="IPR011066">
    <property type="entry name" value="MscS_channel_C_sf"/>
</dbReference>
<keyword evidence="7" id="KW-0997">Cell inner membrane</keyword>
<dbReference type="Proteomes" id="UP001161391">
    <property type="component" value="Unassembled WGS sequence"/>
</dbReference>
<evidence type="ECO:0000256" key="4">
    <source>
        <dbReference type="ARBA" id="ARBA00022692"/>
    </source>
</evidence>
<keyword evidence="5 7" id="KW-1133">Transmembrane helix</keyword>
<evidence type="ECO:0000256" key="8">
    <source>
        <dbReference type="SAM" id="MobiDB-lite"/>
    </source>
</evidence>
<dbReference type="Pfam" id="PF00924">
    <property type="entry name" value="MS_channel_2nd"/>
    <property type="match status" value="1"/>
</dbReference>
<dbReference type="PANTHER" id="PTHR30221:SF1">
    <property type="entry name" value="SMALL-CONDUCTANCE MECHANOSENSITIVE CHANNEL"/>
    <property type="match status" value="1"/>
</dbReference>
<dbReference type="InterPro" id="IPR010920">
    <property type="entry name" value="LSM_dom_sf"/>
</dbReference>
<keyword evidence="7" id="KW-0813">Transport</keyword>
<dbReference type="RefSeq" id="WP_284390221.1">
    <property type="nucleotide sequence ID" value="NZ_BSNK01000002.1"/>
</dbReference>
<keyword evidence="12" id="KW-1185">Reference proteome</keyword>
<keyword evidence="4 7" id="KW-0812">Transmembrane</keyword>
<feature type="domain" description="BON" evidence="10">
    <location>
        <begin position="30"/>
        <end position="96"/>
    </location>
</feature>
<feature type="transmembrane region" description="Helical" evidence="7">
    <location>
        <begin position="183"/>
        <end position="204"/>
    </location>
</feature>
<keyword evidence="7" id="KW-0407">Ion channel</keyword>
<comment type="caution">
    <text evidence="11">The sequence shown here is derived from an EMBL/GenBank/DDBJ whole genome shotgun (WGS) entry which is preliminary data.</text>
</comment>
<feature type="region of interest" description="Disordered" evidence="8">
    <location>
        <begin position="379"/>
        <end position="399"/>
    </location>
</feature>
<dbReference type="SUPFAM" id="SSF50182">
    <property type="entry name" value="Sm-like ribonucleoproteins"/>
    <property type="match status" value="1"/>
</dbReference>
<reference evidence="11" key="1">
    <citation type="journal article" date="2014" name="Int. J. Syst. Evol. Microbiol.">
        <title>Complete genome of a new Firmicutes species belonging to the dominant human colonic microbiota ('Ruminococcus bicirculans') reveals two chromosomes and a selective capacity to utilize plant glucans.</title>
        <authorList>
            <consortium name="NISC Comparative Sequencing Program"/>
            <person name="Wegmann U."/>
            <person name="Louis P."/>
            <person name="Goesmann A."/>
            <person name="Henrissat B."/>
            <person name="Duncan S.H."/>
            <person name="Flint H.J."/>
        </authorList>
    </citation>
    <scope>NUCLEOTIDE SEQUENCE</scope>
    <source>
        <strain evidence="11">NBRC 108219</strain>
    </source>
</reference>
<feature type="region of interest" description="Disordered" evidence="8">
    <location>
        <begin position="418"/>
        <end position="440"/>
    </location>
</feature>
<feature type="transmembrane region" description="Helical" evidence="7">
    <location>
        <begin position="119"/>
        <end position="141"/>
    </location>
</feature>
<comment type="similarity">
    <text evidence="2 7">Belongs to the MscS (TC 1.A.23) family.</text>
</comment>
<evidence type="ECO:0000256" key="6">
    <source>
        <dbReference type="ARBA" id="ARBA00023136"/>
    </source>
</evidence>
<dbReference type="PANTHER" id="PTHR30221">
    <property type="entry name" value="SMALL-CONDUCTANCE MECHANOSENSITIVE CHANNEL"/>
    <property type="match status" value="1"/>
</dbReference>
<feature type="transmembrane region" description="Helical" evidence="7">
    <location>
        <begin position="153"/>
        <end position="177"/>
    </location>
</feature>
<dbReference type="EMBL" id="BSNK01000002">
    <property type="protein sequence ID" value="GLQ24115.1"/>
    <property type="molecule type" value="Genomic_DNA"/>
</dbReference>
<dbReference type="PROSITE" id="PS50914">
    <property type="entry name" value="BON"/>
    <property type="match status" value="1"/>
</dbReference>
<evidence type="ECO:0000313" key="12">
    <source>
        <dbReference type="Proteomes" id="UP001161391"/>
    </source>
</evidence>
<name>A0ABQ5VAN5_9PROT</name>
<keyword evidence="7" id="KW-0406">Ion transport</keyword>
<evidence type="ECO:0000256" key="1">
    <source>
        <dbReference type="ARBA" id="ARBA00004651"/>
    </source>
</evidence>
<evidence type="ECO:0000256" key="5">
    <source>
        <dbReference type="ARBA" id="ARBA00022989"/>
    </source>
</evidence>
<dbReference type="InterPro" id="IPR007055">
    <property type="entry name" value="BON_dom"/>
</dbReference>
<dbReference type="InterPro" id="IPR006685">
    <property type="entry name" value="MscS_channel_2nd"/>
</dbReference>
<evidence type="ECO:0000256" key="7">
    <source>
        <dbReference type="RuleBase" id="RU369025"/>
    </source>
</evidence>
<keyword evidence="3" id="KW-1003">Cell membrane</keyword>
<feature type="chain" id="PRO_5046851093" description="Small-conductance mechanosensitive channel" evidence="9">
    <location>
        <begin position="19"/>
        <end position="440"/>
    </location>
</feature>
<reference evidence="11" key="2">
    <citation type="submission" date="2023-01" db="EMBL/GenBank/DDBJ databases">
        <title>Draft genome sequence of Algimonas ampicilliniresistens strain NBRC 108219.</title>
        <authorList>
            <person name="Sun Q."/>
            <person name="Mori K."/>
        </authorList>
    </citation>
    <scope>NUCLEOTIDE SEQUENCE</scope>
    <source>
        <strain evidence="11">NBRC 108219</strain>
    </source>
</reference>
<dbReference type="Gene3D" id="2.30.30.60">
    <property type="match status" value="1"/>
</dbReference>
<accession>A0ABQ5VAN5</accession>
<evidence type="ECO:0000256" key="2">
    <source>
        <dbReference type="ARBA" id="ARBA00008017"/>
    </source>
</evidence>
<protein>
    <recommendedName>
        <fullName evidence="7">Small-conductance mechanosensitive channel</fullName>
    </recommendedName>
</protein>
<keyword evidence="6 7" id="KW-0472">Membrane</keyword>
<dbReference type="InterPro" id="IPR011014">
    <property type="entry name" value="MscS_channel_TM-2"/>
</dbReference>
<dbReference type="InterPro" id="IPR045275">
    <property type="entry name" value="MscS_archaea/bacteria_type"/>
</dbReference>
<dbReference type="SUPFAM" id="SSF82689">
    <property type="entry name" value="Mechanosensitive channel protein MscS (YggB), C-terminal domain"/>
    <property type="match status" value="1"/>
</dbReference>
<gene>
    <name evidence="11" type="ORF">GCM10007853_19890</name>
</gene>
<evidence type="ECO:0000256" key="9">
    <source>
        <dbReference type="SAM" id="SignalP"/>
    </source>
</evidence>
<feature type="signal peptide" evidence="9">
    <location>
        <begin position="1"/>
        <end position="18"/>
    </location>
</feature>
<dbReference type="Pfam" id="PF04972">
    <property type="entry name" value="BON"/>
    <property type="match status" value="1"/>
</dbReference>
<dbReference type="InterPro" id="IPR023408">
    <property type="entry name" value="MscS_beta-dom_sf"/>
</dbReference>
<comment type="subunit">
    <text evidence="7">Homoheptamer.</text>
</comment>
<comment type="function">
    <text evidence="7">Mechanosensitive channel that participates in the regulation of osmotic pressure changes within the cell, opening in response to stretch forces in the membrane lipid bilayer, without the need for other proteins. Contributes to normal resistance to hypoosmotic shock. Forms an ion channel of 1.0 nanosiemens conductance with a slight preference for anions.</text>
</comment>
<comment type="subcellular location">
    <subcellularLocation>
        <location evidence="7">Cell inner membrane</location>
        <topology evidence="7">Multi-pass membrane protein</topology>
    </subcellularLocation>
    <subcellularLocation>
        <location evidence="1">Cell membrane</location>
        <topology evidence="1">Multi-pass membrane protein</topology>
    </subcellularLocation>
</comment>
<comment type="caution">
    <text evidence="7">Lacks conserved residue(s) required for the propagation of feature annotation.</text>
</comment>
<keyword evidence="9" id="KW-0732">Signal</keyword>
<evidence type="ECO:0000259" key="10">
    <source>
        <dbReference type="PROSITE" id="PS50914"/>
    </source>
</evidence>
<organism evidence="11 12">
    <name type="scientific">Algimonas ampicilliniresistens</name>
    <dbReference type="NCBI Taxonomy" id="1298735"/>
    <lineage>
        <taxon>Bacteria</taxon>
        <taxon>Pseudomonadati</taxon>
        <taxon>Pseudomonadota</taxon>
        <taxon>Alphaproteobacteria</taxon>
        <taxon>Maricaulales</taxon>
        <taxon>Robiginitomaculaceae</taxon>
        <taxon>Algimonas</taxon>
    </lineage>
</organism>
<dbReference type="Gene3D" id="3.30.70.100">
    <property type="match status" value="1"/>
</dbReference>
<sequence length="440" mass="46979">MRTLILLLTLLLPLSAFAQDAAITVGNGPSDAQIAERLTGIYSQLGDTEEVSVTVQNSVVTLAGEAANTEAAERAVRIAQRVDGVVAVQDEIIRTLGVTDNVTPLVDRTTELSTQFVRALPLIAAALIALVAIFLLGRLLASRTGLIRRMAGNPFLAELIATAIRLAFVMIGIVVALNILGATALVGTVLGGAGIIGIALGFGVRDTVENYIASLLLSIRQPFRAGDHVIIDGNEGLVVRLNTRATILMTLDGNHLRIPNAKVFKADILNYSTNSERRFSFRVGVDSADDPVSAIAVGVKAMSELPFVLTDPAPSGMIVEVGDSSILIDFFGWIDQRETGFGTARSQAIRDVKDVLEADGFSLPEPLYRLRVDGGVELPKTTGSKPENRMTKKAPTKPTVREVLDTDAETTIVERVAEERAQLSQDENGTDLLDDSAKTE</sequence>
<proteinExistence type="inferred from homology"/>
<dbReference type="Gene3D" id="3.30.1340.30">
    <property type="match status" value="1"/>
</dbReference>
<evidence type="ECO:0000256" key="3">
    <source>
        <dbReference type="ARBA" id="ARBA00022475"/>
    </source>
</evidence>
<evidence type="ECO:0000313" key="11">
    <source>
        <dbReference type="EMBL" id="GLQ24115.1"/>
    </source>
</evidence>